<feature type="transmembrane region" description="Helical" evidence="6">
    <location>
        <begin position="318"/>
        <end position="341"/>
    </location>
</feature>
<keyword evidence="3 6" id="KW-1133">Transmembrane helix</keyword>
<dbReference type="EMBL" id="VMHH01000002">
    <property type="protein sequence ID" value="TSJ75545.1"/>
    <property type="molecule type" value="Genomic_DNA"/>
</dbReference>
<protein>
    <submittedName>
        <fullName evidence="8">FUSC family protein</fullName>
    </submittedName>
</protein>
<feature type="domain" description="Integral membrane bound transporter" evidence="7">
    <location>
        <begin position="214"/>
        <end position="335"/>
    </location>
</feature>
<dbReference type="Pfam" id="PF13515">
    <property type="entry name" value="FUSC_2"/>
    <property type="match status" value="1"/>
</dbReference>
<feature type="transmembrane region" description="Helical" evidence="6">
    <location>
        <begin position="20"/>
        <end position="48"/>
    </location>
</feature>
<organism evidence="8 9">
    <name type="scientific">Corynebacterium godavarianum</name>
    <dbReference type="NCBI Taxonomy" id="2054421"/>
    <lineage>
        <taxon>Bacteria</taxon>
        <taxon>Bacillati</taxon>
        <taxon>Actinomycetota</taxon>
        <taxon>Actinomycetes</taxon>
        <taxon>Mycobacteriales</taxon>
        <taxon>Corynebacteriaceae</taxon>
        <taxon>Corynebacterium</taxon>
    </lineage>
</organism>
<evidence type="ECO:0000313" key="8">
    <source>
        <dbReference type="EMBL" id="TSJ75545.1"/>
    </source>
</evidence>
<evidence type="ECO:0000256" key="2">
    <source>
        <dbReference type="ARBA" id="ARBA00022692"/>
    </source>
</evidence>
<keyword evidence="9" id="KW-1185">Reference proteome</keyword>
<feature type="transmembrane region" description="Helical" evidence="6">
    <location>
        <begin position="69"/>
        <end position="87"/>
    </location>
</feature>
<evidence type="ECO:0000313" key="9">
    <source>
        <dbReference type="Proteomes" id="UP000320747"/>
    </source>
</evidence>
<feature type="transmembrane region" description="Helical" evidence="6">
    <location>
        <begin position="294"/>
        <end position="312"/>
    </location>
</feature>
<evidence type="ECO:0000256" key="4">
    <source>
        <dbReference type="ARBA" id="ARBA00023136"/>
    </source>
</evidence>
<dbReference type="RefSeq" id="WP_133064706.1">
    <property type="nucleotide sequence ID" value="NZ_JAADJX010000001.1"/>
</dbReference>
<dbReference type="Proteomes" id="UP000320747">
    <property type="component" value="Unassembled WGS sequence"/>
</dbReference>
<evidence type="ECO:0000256" key="1">
    <source>
        <dbReference type="ARBA" id="ARBA00004141"/>
    </source>
</evidence>
<comment type="subcellular location">
    <subcellularLocation>
        <location evidence="1">Membrane</location>
        <topology evidence="1">Multi-pass membrane protein</topology>
    </subcellularLocation>
</comment>
<evidence type="ECO:0000256" key="5">
    <source>
        <dbReference type="SAM" id="MobiDB-lite"/>
    </source>
</evidence>
<proteinExistence type="predicted"/>
<evidence type="ECO:0000259" key="7">
    <source>
        <dbReference type="Pfam" id="PF13515"/>
    </source>
</evidence>
<evidence type="ECO:0000256" key="6">
    <source>
        <dbReference type="SAM" id="Phobius"/>
    </source>
</evidence>
<evidence type="ECO:0000256" key="3">
    <source>
        <dbReference type="ARBA" id="ARBA00022989"/>
    </source>
</evidence>
<keyword evidence="2 6" id="KW-0812">Transmembrane</keyword>
<accession>A0ABY3E777</accession>
<sequence length="371" mass="39517">MHHFSPLFQMGPAKRDHIPAFRTALGVAIPMFTLLALGRLDLAIYANFGAFTGVYGRHATPQVRRKHHLLAGSALTLSVTIGATIAWVGLSPWILLLVSSLVSSVWATIALAADMKPTGSVFVIFSVAAVGSLRDPVHPLMAFGIAGSSALLCLVLGQCSQYIGEGPGGNAKAPERPSRAPDAGPVPRKRLRVEAARFFFSPLLAGVIGLFSVMLIDPLSHFYWAMVAAVAPLVNSRFKVQYFRAIERVLGTLSGILVAGFLLSHPMQGWQIVVWIIVLQYLTEMYVTRNYTIAGSFITPTALLMIQTVQAAPVAPMLLARTAETILGAAAALVIIAIGYVRKYPTVVLPKAAGLGQQSAGSTQPDPQSAP</sequence>
<feature type="transmembrane region" description="Helical" evidence="6">
    <location>
        <begin position="93"/>
        <end position="111"/>
    </location>
</feature>
<keyword evidence="4 6" id="KW-0472">Membrane</keyword>
<feature type="transmembrane region" description="Helical" evidence="6">
    <location>
        <begin position="198"/>
        <end position="216"/>
    </location>
</feature>
<reference evidence="8 9" key="1">
    <citation type="submission" date="2019-07" db="EMBL/GenBank/DDBJ databases">
        <title>Draft genome of Corynebacterium godavarianum and other related strains.</title>
        <authorList>
            <person name="Bernier A.-M."/>
            <person name="Bernard K."/>
        </authorList>
    </citation>
    <scope>NUCLEOTIDE SEQUENCE [LARGE SCALE GENOMIC DNA]</scope>
    <source>
        <strain evidence="8 9">LMG 29598</strain>
    </source>
</reference>
<feature type="region of interest" description="Disordered" evidence="5">
    <location>
        <begin position="167"/>
        <end position="186"/>
    </location>
</feature>
<gene>
    <name evidence="8" type="ORF">FPH17_03915</name>
</gene>
<name>A0ABY3E777_9CORY</name>
<comment type="caution">
    <text evidence="8">The sequence shown here is derived from an EMBL/GenBank/DDBJ whole genome shotgun (WGS) entry which is preliminary data.</text>
</comment>
<dbReference type="InterPro" id="IPR049453">
    <property type="entry name" value="Memb_transporter_dom"/>
</dbReference>